<organism evidence="2 3">
    <name type="scientific">Thalassiosira oceanica</name>
    <name type="common">Marine diatom</name>
    <dbReference type="NCBI Taxonomy" id="159749"/>
    <lineage>
        <taxon>Eukaryota</taxon>
        <taxon>Sar</taxon>
        <taxon>Stramenopiles</taxon>
        <taxon>Ochrophyta</taxon>
        <taxon>Bacillariophyta</taxon>
        <taxon>Coscinodiscophyceae</taxon>
        <taxon>Thalassiosirophycidae</taxon>
        <taxon>Thalassiosirales</taxon>
        <taxon>Thalassiosiraceae</taxon>
        <taxon>Thalassiosira</taxon>
    </lineage>
</organism>
<dbReference type="EMBL" id="AGNL01031928">
    <property type="protein sequence ID" value="EJK56292.1"/>
    <property type="molecule type" value="Genomic_DNA"/>
</dbReference>
<feature type="compositionally biased region" description="Gly residues" evidence="1">
    <location>
        <begin position="101"/>
        <end position="111"/>
    </location>
</feature>
<proteinExistence type="predicted"/>
<keyword evidence="3" id="KW-1185">Reference proteome</keyword>
<feature type="region of interest" description="Disordered" evidence="1">
    <location>
        <begin position="32"/>
        <end position="69"/>
    </location>
</feature>
<reference evidence="2 3" key="1">
    <citation type="journal article" date="2012" name="Genome Biol.">
        <title>Genome and low-iron response of an oceanic diatom adapted to chronic iron limitation.</title>
        <authorList>
            <person name="Lommer M."/>
            <person name="Specht M."/>
            <person name="Roy A.S."/>
            <person name="Kraemer L."/>
            <person name="Andreson R."/>
            <person name="Gutowska M.A."/>
            <person name="Wolf J."/>
            <person name="Bergner S.V."/>
            <person name="Schilhabel M.B."/>
            <person name="Klostermeier U.C."/>
            <person name="Beiko R.G."/>
            <person name="Rosenstiel P."/>
            <person name="Hippler M."/>
            <person name="Laroche J."/>
        </authorList>
    </citation>
    <scope>NUCLEOTIDE SEQUENCE [LARGE SCALE GENOMIC DNA]</scope>
    <source>
        <strain evidence="2 3">CCMP1005</strain>
    </source>
</reference>
<feature type="non-terminal residue" evidence="2">
    <location>
        <position position="145"/>
    </location>
</feature>
<feature type="compositionally biased region" description="Basic residues" evidence="1">
    <location>
        <begin position="32"/>
        <end position="47"/>
    </location>
</feature>
<protein>
    <submittedName>
        <fullName evidence="2">Uncharacterized protein</fullName>
    </submittedName>
</protein>
<evidence type="ECO:0000256" key="1">
    <source>
        <dbReference type="SAM" id="MobiDB-lite"/>
    </source>
</evidence>
<evidence type="ECO:0000313" key="2">
    <source>
        <dbReference type="EMBL" id="EJK56292.1"/>
    </source>
</evidence>
<dbReference type="Proteomes" id="UP000266841">
    <property type="component" value="Unassembled WGS sequence"/>
</dbReference>
<name>K0SC70_THAOC</name>
<feature type="compositionally biased region" description="Low complexity" evidence="1">
    <location>
        <begin position="88"/>
        <end position="100"/>
    </location>
</feature>
<gene>
    <name evidence="2" type="ORF">THAOC_23859</name>
</gene>
<evidence type="ECO:0000313" key="3">
    <source>
        <dbReference type="Proteomes" id="UP000266841"/>
    </source>
</evidence>
<sequence>MLETGGWVGEWVLTPPLPAVFARHRSQAKAKGRRRARCVAHPPRRARGPSVFDATTEETIPPLSRSRRRDVNAAVVAAARLAAAMASRAASRSAVANRGHGVSGGSGGGGVSERRGRLAAAAPVANRNGWVPPFSGPWGPSPAGG</sequence>
<dbReference type="AlphaFoldDB" id="K0SC70"/>
<comment type="caution">
    <text evidence="2">The sequence shown here is derived from an EMBL/GenBank/DDBJ whole genome shotgun (WGS) entry which is preliminary data.</text>
</comment>
<accession>K0SC70</accession>
<feature type="region of interest" description="Disordered" evidence="1">
    <location>
        <begin position="88"/>
        <end position="145"/>
    </location>
</feature>